<dbReference type="InterPro" id="IPR029071">
    <property type="entry name" value="Ubiquitin-like_domsf"/>
</dbReference>
<dbReference type="SUPFAM" id="SSF54236">
    <property type="entry name" value="Ubiquitin-like"/>
    <property type="match status" value="1"/>
</dbReference>
<dbReference type="Gene3D" id="3.10.20.90">
    <property type="entry name" value="Phosphatidylinositol 3-kinase Catalytic Subunit, Chain A, domain 1"/>
    <property type="match status" value="1"/>
</dbReference>
<protein>
    <recommendedName>
        <fullName evidence="1">UBL3-like ubiquitin domain-containing protein</fullName>
    </recommendedName>
</protein>
<proteinExistence type="predicted"/>
<name>A0A9K3D3K0_9EUKA</name>
<accession>A0A9K3D3K0</accession>
<dbReference type="AlphaFoldDB" id="A0A9K3D3K0"/>
<gene>
    <name evidence="2" type="ORF">KIPB_010321</name>
</gene>
<organism evidence="2 3">
    <name type="scientific">Kipferlia bialata</name>
    <dbReference type="NCBI Taxonomy" id="797122"/>
    <lineage>
        <taxon>Eukaryota</taxon>
        <taxon>Metamonada</taxon>
        <taxon>Carpediemonas-like organisms</taxon>
        <taxon>Kipferlia</taxon>
    </lineage>
</organism>
<feature type="domain" description="UBL3-like ubiquitin" evidence="1">
    <location>
        <begin position="8"/>
        <end position="77"/>
    </location>
</feature>
<evidence type="ECO:0000313" key="3">
    <source>
        <dbReference type="Proteomes" id="UP000265618"/>
    </source>
</evidence>
<feature type="non-terminal residue" evidence="2">
    <location>
        <position position="95"/>
    </location>
</feature>
<comment type="caution">
    <text evidence="2">The sequence shown here is derived from an EMBL/GenBank/DDBJ whole genome shotgun (WGS) entry which is preliminary data.</text>
</comment>
<dbReference type="Pfam" id="PF13881">
    <property type="entry name" value="Rad60-SLD_2"/>
    <property type="match status" value="1"/>
</dbReference>
<sequence>LFYIGGDAERAIPPTMTAEELRQSLIADWPGEGEGPKRGKDIRLVRSGHMLNDDSVVYEASRDRMPTVIHVAVRPSDTFSGGATTQASGGGGTLI</sequence>
<evidence type="ECO:0000313" key="2">
    <source>
        <dbReference type="EMBL" id="GIQ88141.1"/>
    </source>
</evidence>
<dbReference type="Proteomes" id="UP000265618">
    <property type="component" value="Unassembled WGS sequence"/>
</dbReference>
<dbReference type="EMBL" id="BDIP01003803">
    <property type="protein sequence ID" value="GIQ88141.1"/>
    <property type="molecule type" value="Genomic_DNA"/>
</dbReference>
<reference evidence="2 3" key="1">
    <citation type="journal article" date="2018" name="PLoS ONE">
        <title>The draft genome of Kipferlia bialata reveals reductive genome evolution in fornicate parasites.</title>
        <authorList>
            <person name="Tanifuji G."/>
            <person name="Takabayashi S."/>
            <person name="Kume K."/>
            <person name="Takagi M."/>
            <person name="Nakayama T."/>
            <person name="Kamikawa R."/>
            <person name="Inagaki Y."/>
            <person name="Hashimoto T."/>
        </authorList>
    </citation>
    <scope>NUCLEOTIDE SEQUENCE [LARGE SCALE GENOMIC DNA]</scope>
    <source>
        <strain evidence="2">NY0173</strain>
    </source>
</reference>
<keyword evidence="3" id="KW-1185">Reference proteome</keyword>
<dbReference type="InterPro" id="IPR039540">
    <property type="entry name" value="UBL3-like_ubiquitin_dom"/>
</dbReference>
<evidence type="ECO:0000259" key="1">
    <source>
        <dbReference type="Pfam" id="PF13881"/>
    </source>
</evidence>